<evidence type="ECO:0000256" key="1">
    <source>
        <dbReference type="ARBA" id="ARBA00006484"/>
    </source>
</evidence>
<dbReference type="Proteomes" id="UP000323258">
    <property type="component" value="Unassembled WGS sequence"/>
</dbReference>
<gene>
    <name evidence="2" type="ORF">FY036_09535</name>
</gene>
<dbReference type="PANTHER" id="PTHR42879:SF2">
    <property type="entry name" value="3-OXOACYL-[ACYL-CARRIER-PROTEIN] REDUCTASE FABG"/>
    <property type="match status" value="1"/>
</dbReference>
<reference evidence="2 3" key="2">
    <citation type="submission" date="2019-09" db="EMBL/GenBank/DDBJ databases">
        <title>Mesorhizobium sp. MaA-C15 isolated from Microcystis aeruginosa.</title>
        <authorList>
            <person name="Jeong S.E."/>
            <person name="Jin H.M."/>
            <person name="Jeon C.O."/>
        </authorList>
    </citation>
    <scope>NUCLEOTIDE SEQUENCE [LARGE SCALE GENOMIC DNA]</scope>
    <source>
        <strain evidence="2 3">MaA-C15</strain>
    </source>
</reference>
<organism evidence="2 3">
    <name type="scientific">Neoaquamicrobium microcysteis</name>
    <dbReference type="NCBI Taxonomy" id="2682781"/>
    <lineage>
        <taxon>Bacteria</taxon>
        <taxon>Pseudomonadati</taxon>
        <taxon>Pseudomonadota</taxon>
        <taxon>Alphaproteobacteria</taxon>
        <taxon>Hyphomicrobiales</taxon>
        <taxon>Phyllobacteriaceae</taxon>
        <taxon>Neoaquamicrobium</taxon>
    </lineage>
</organism>
<dbReference type="PANTHER" id="PTHR42879">
    <property type="entry name" value="3-OXOACYL-(ACYL-CARRIER-PROTEIN) REDUCTASE"/>
    <property type="match status" value="1"/>
</dbReference>
<dbReference type="FunFam" id="3.40.50.720:FF:000084">
    <property type="entry name" value="Short-chain dehydrogenase reductase"/>
    <property type="match status" value="1"/>
</dbReference>
<dbReference type="InterPro" id="IPR002347">
    <property type="entry name" value="SDR_fam"/>
</dbReference>
<evidence type="ECO:0000313" key="2">
    <source>
        <dbReference type="EMBL" id="TYR32737.1"/>
    </source>
</evidence>
<dbReference type="PRINTS" id="PR00080">
    <property type="entry name" value="SDRFAMILY"/>
</dbReference>
<dbReference type="PRINTS" id="PR00081">
    <property type="entry name" value="GDHRDH"/>
</dbReference>
<comment type="caution">
    <text evidence="2">The sequence shown here is derived from an EMBL/GenBank/DDBJ whole genome shotgun (WGS) entry which is preliminary data.</text>
</comment>
<comment type="similarity">
    <text evidence="1">Belongs to the short-chain dehydrogenases/reductases (SDR) family.</text>
</comment>
<dbReference type="AlphaFoldDB" id="A0A5D4GWR2"/>
<proteinExistence type="inferred from homology"/>
<protein>
    <submittedName>
        <fullName evidence="2">SDR family oxidoreductase</fullName>
    </submittedName>
</protein>
<keyword evidence="3" id="KW-1185">Reference proteome</keyword>
<dbReference type="InterPro" id="IPR050259">
    <property type="entry name" value="SDR"/>
</dbReference>
<dbReference type="RefSeq" id="WP_148914501.1">
    <property type="nucleotide sequence ID" value="NZ_VSZS01000061.1"/>
</dbReference>
<name>A0A5D4GWR2_9HYPH</name>
<accession>A0A5D4GWR2</accession>
<sequence>MTSGRFSLEGRRAFVTGASSGIGRAIALGLFEQGAQVVVHHFGDPAGAADVAQAAGGAVMVEADFTRGGAAEALAADVLANHGPIDILVANAAIERRVPWQEASAPHVMAHVNANFLSLLALAQHLVPPMAARGWGRVVATGSVMAERPRAETIAYAAMKAAQLTAVRALAREVSASGVTMNVVSPGAIEVEHNAARYADPAFRRAVTAKIPAGRAGSPEDLVGPVLFLCSDAAAYVTGADLPVNGGWTIGDAPGALPAEDKTFANG</sequence>
<evidence type="ECO:0000313" key="3">
    <source>
        <dbReference type="Proteomes" id="UP000323258"/>
    </source>
</evidence>
<dbReference type="InterPro" id="IPR036291">
    <property type="entry name" value="NAD(P)-bd_dom_sf"/>
</dbReference>
<dbReference type="SUPFAM" id="SSF51735">
    <property type="entry name" value="NAD(P)-binding Rossmann-fold domains"/>
    <property type="match status" value="1"/>
</dbReference>
<dbReference type="Gene3D" id="3.40.50.720">
    <property type="entry name" value="NAD(P)-binding Rossmann-like Domain"/>
    <property type="match status" value="1"/>
</dbReference>
<dbReference type="EMBL" id="VSZS01000061">
    <property type="protein sequence ID" value="TYR32737.1"/>
    <property type="molecule type" value="Genomic_DNA"/>
</dbReference>
<dbReference type="OrthoDB" id="9793325at2"/>
<reference evidence="2 3" key="1">
    <citation type="submission" date="2019-08" db="EMBL/GenBank/DDBJ databases">
        <authorList>
            <person name="Seo Y.L."/>
        </authorList>
    </citation>
    <scope>NUCLEOTIDE SEQUENCE [LARGE SCALE GENOMIC DNA]</scope>
    <source>
        <strain evidence="2 3">MaA-C15</strain>
    </source>
</reference>
<dbReference type="Pfam" id="PF13561">
    <property type="entry name" value="adh_short_C2"/>
    <property type="match status" value="1"/>
</dbReference>